<evidence type="ECO:0000313" key="2">
    <source>
        <dbReference type="Proteomes" id="UP000499080"/>
    </source>
</evidence>
<reference evidence="1 2" key="1">
    <citation type="journal article" date="2019" name="Sci. Rep.">
        <title>Orb-weaving spider Araneus ventricosus genome elucidates the spidroin gene catalogue.</title>
        <authorList>
            <person name="Kono N."/>
            <person name="Nakamura H."/>
            <person name="Ohtoshi R."/>
            <person name="Moran D.A.P."/>
            <person name="Shinohara A."/>
            <person name="Yoshida Y."/>
            <person name="Fujiwara M."/>
            <person name="Mori M."/>
            <person name="Tomita M."/>
            <person name="Arakawa K."/>
        </authorList>
    </citation>
    <scope>NUCLEOTIDE SEQUENCE [LARGE SCALE GENOMIC DNA]</scope>
</reference>
<accession>A0A4Y2RPL6</accession>
<dbReference type="EMBL" id="BGPR01017900">
    <property type="protein sequence ID" value="GBN77638.1"/>
    <property type="molecule type" value="Genomic_DNA"/>
</dbReference>
<sequence>KLALERKNASILSHRLLALPICNSRWFAKPLNLLYLSAEACWMQGNFRFSQAAQMGHCRLSSTFLQWRIENKWGHDAIPHPSCHD</sequence>
<keyword evidence="2" id="KW-1185">Reference proteome</keyword>
<gene>
    <name evidence="1" type="ORF">AVEN_41978_1</name>
</gene>
<name>A0A4Y2RPL6_ARAVE</name>
<dbReference type="Proteomes" id="UP000499080">
    <property type="component" value="Unassembled WGS sequence"/>
</dbReference>
<evidence type="ECO:0000313" key="1">
    <source>
        <dbReference type="EMBL" id="GBN77638.1"/>
    </source>
</evidence>
<protein>
    <submittedName>
        <fullName evidence="1">Uncharacterized protein</fullName>
    </submittedName>
</protein>
<organism evidence="1 2">
    <name type="scientific">Araneus ventricosus</name>
    <name type="common">Orbweaver spider</name>
    <name type="synonym">Epeira ventricosa</name>
    <dbReference type="NCBI Taxonomy" id="182803"/>
    <lineage>
        <taxon>Eukaryota</taxon>
        <taxon>Metazoa</taxon>
        <taxon>Ecdysozoa</taxon>
        <taxon>Arthropoda</taxon>
        <taxon>Chelicerata</taxon>
        <taxon>Arachnida</taxon>
        <taxon>Araneae</taxon>
        <taxon>Araneomorphae</taxon>
        <taxon>Entelegynae</taxon>
        <taxon>Araneoidea</taxon>
        <taxon>Araneidae</taxon>
        <taxon>Araneus</taxon>
    </lineage>
</organism>
<feature type="non-terminal residue" evidence="1">
    <location>
        <position position="1"/>
    </location>
</feature>
<proteinExistence type="predicted"/>
<comment type="caution">
    <text evidence="1">The sequence shown here is derived from an EMBL/GenBank/DDBJ whole genome shotgun (WGS) entry which is preliminary data.</text>
</comment>
<dbReference type="AlphaFoldDB" id="A0A4Y2RPL6"/>